<keyword evidence="3" id="KW-1003">Cell membrane</keyword>
<dbReference type="PANTHER" id="PTHR11388:SF76">
    <property type="entry name" value="SOLUTE CARRIER ORGANIC ANION TRANSPORTER FAMILY MEMBER"/>
    <property type="match status" value="1"/>
</dbReference>
<dbReference type="Gene3D" id="3.30.60.30">
    <property type="match status" value="1"/>
</dbReference>
<reference evidence="10" key="2">
    <citation type="submission" date="2015-02" db="UniProtKB">
        <authorList>
            <consortium name="EnsemblMetazoa"/>
        </authorList>
    </citation>
    <scope>IDENTIFICATION</scope>
</reference>
<dbReference type="HOGENOM" id="CLU_779190_0_0_1"/>
<dbReference type="PANTHER" id="PTHR11388">
    <property type="entry name" value="ORGANIC ANION TRANSPORTER"/>
    <property type="match status" value="1"/>
</dbReference>
<feature type="transmembrane region" description="Helical" evidence="8">
    <location>
        <begin position="242"/>
        <end position="265"/>
    </location>
</feature>
<dbReference type="PhylomeDB" id="T1IV12"/>
<dbReference type="GO" id="GO:0043252">
    <property type="term" value="P:sodium-independent organic anion transport"/>
    <property type="evidence" value="ECO:0007669"/>
    <property type="project" value="TreeGrafter"/>
</dbReference>
<keyword evidence="7" id="KW-1015">Disulfide bond</keyword>
<dbReference type="InterPro" id="IPR036058">
    <property type="entry name" value="Kazal_dom_sf"/>
</dbReference>
<dbReference type="SUPFAM" id="SSF100895">
    <property type="entry name" value="Kazal-type serine protease inhibitors"/>
    <property type="match status" value="1"/>
</dbReference>
<evidence type="ECO:0000256" key="2">
    <source>
        <dbReference type="ARBA" id="ARBA00009657"/>
    </source>
</evidence>
<dbReference type="EnsemblMetazoa" id="SMAR005000-RA">
    <property type="protein sequence ID" value="SMAR005000-PA"/>
    <property type="gene ID" value="SMAR005000"/>
</dbReference>
<keyword evidence="6 8" id="KW-0472">Membrane</keyword>
<organism evidence="10 11">
    <name type="scientific">Strigamia maritima</name>
    <name type="common">European centipede</name>
    <name type="synonym">Geophilus maritimus</name>
    <dbReference type="NCBI Taxonomy" id="126957"/>
    <lineage>
        <taxon>Eukaryota</taxon>
        <taxon>Metazoa</taxon>
        <taxon>Ecdysozoa</taxon>
        <taxon>Arthropoda</taxon>
        <taxon>Myriapoda</taxon>
        <taxon>Chilopoda</taxon>
        <taxon>Pleurostigmophora</taxon>
        <taxon>Geophilomorpha</taxon>
        <taxon>Linotaeniidae</taxon>
        <taxon>Strigamia</taxon>
    </lineage>
</organism>
<evidence type="ECO:0000256" key="3">
    <source>
        <dbReference type="ARBA" id="ARBA00022475"/>
    </source>
</evidence>
<dbReference type="EMBL" id="JH431569">
    <property type="status" value="NOT_ANNOTATED_CDS"/>
    <property type="molecule type" value="Genomic_DNA"/>
</dbReference>
<dbReference type="InterPro" id="IPR004156">
    <property type="entry name" value="OATP"/>
</dbReference>
<evidence type="ECO:0000259" key="9">
    <source>
        <dbReference type="PROSITE" id="PS51465"/>
    </source>
</evidence>
<feature type="transmembrane region" description="Helical" evidence="8">
    <location>
        <begin position="40"/>
        <end position="63"/>
    </location>
</feature>
<evidence type="ECO:0000256" key="6">
    <source>
        <dbReference type="ARBA" id="ARBA00023136"/>
    </source>
</evidence>
<proteinExistence type="inferred from homology"/>
<dbReference type="OMA" id="CHCENAS"/>
<keyword evidence="5 8" id="KW-1133">Transmembrane helix</keyword>
<keyword evidence="4 8" id="KW-0812">Transmembrane</keyword>
<evidence type="ECO:0000256" key="1">
    <source>
        <dbReference type="ARBA" id="ARBA00004651"/>
    </source>
</evidence>
<name>T1IV12_STRMM</name>
<feature type="domain" description="Kazal-like" evidence="9">
    <location>
        <begin position="131"/>
        <end position="187"/>
    </location>
</feature>
<evidence type="ECO:0000256" key="8">
    <source>
        <dbReference type="SAM" id="Phobius"/>
    </source>
</evidence>
<keyword evidence="11" id="KW-1185">Reference proteome</keyword>
<feature type="transmembrane region" description="Helical" evidence="8">
    <location>
        <begin position="294"/>
        <end position="316"/>
    </location>
</feature>
<dbReference type="Proteomes" id="UP000014500">
    <property type="component" value="Unassembled WGS sequence"/>
</dbReference>
<dbReference type="InterPro" id="IPR002350">
    <property type="entry name" value="Kazal_dom"/>
</dbReference>
<evidence type="ECO:0000313" key="10">
    <source>
        <dbReference type="EnsemblMetazoa" id="SMAR005000-PA"/>
    </source>
</evidence>
<dbReference type="AlphaFoldDB" id="T1IV12"/>
<dbReference type="Pfam" id="PF03137">
    <property type="entry name" value="OATP"/>
    <property type="match status" value="1"/>
</dbReference>
<comment type="similarity">
    <text evidence="2">Belongs to the organo anion transporter (TC 2.A.60) family.</text>
</comment>
<evidence type="ECO:0000313" key="11">
    <source>
        <dbReference type="Proteomes" id="UP000014500"/>
    </source>
</evidence>
<accession>T1IV12</accession>
<protein>
    <recommendedName>
        <fullName evidence="9">Kazal-like domain-containing protein</fullName>
    </recommendedName>
</protein>
<evidence type="ECO:0000256" key="5">
    <source>
        <dbReference type="ARBA" id="ARBA00022989"/>
    </source>
</evidence>
<reference evidence="11" key="1">
    <citation type="submission" date="2011-05" db="EMBL/GenBank/DDBJ databases">
        <authorList>
            <person name="Richards S.R."/>
            <person name="Qu J."/>
            <person name="Jiang H."/>
            <person name="Jhangiani S.N."/>
            <person name="Agravi P."/>
            <person name="Goodspeed R."/>
            <person name="Gross S."/>
            <person name="Mandapat C."/>
            <person name="Jackson L."/>
            <person name="Mathew T."/>
            <person name="Pu L."/>
            <person name="Thornton R."/>
            <person name="Saada N."/>
            <person name="Wilczek-Boney K.B."/>
            <person name="Lee S."/>
            <person name="Kovar C."/>
            <person name="Wu Y."/>
            <person name="Scherer S.E."/>
            <person name="Worley K.C."/>
            <person name="Muzny D.M."/>
            <person name="Gibbs R."/>
        </authorList>
    </citation>
    <scope>NUCLEOTIDE SEQUENCE</scope>
    <source>
        <strain evidence="11">Brora</strain>
    </source>
</reference>
<dbReference type="GO" id="GO:0016323">
    <property type="term" value="C:basolateral plasma membrane"/>
    <property type="evidence" value="ECO:0007669"/>
    <property type="project" value="TreeGrafter"/>
</dbReference>
<sequence length="356" mass="38909">MEMEEKKLKLVANSDENTLVDKKRALILYFKDMIPSVRRLLGNSLLWLRVLSVCFTVFGLLYMPKYLEHEFHITASQASMYTGTAFLVPSMIGDLIVGFLVQHFQPTTRQLAGILTVAKTTEAIIMAVLPALRLPVCDIGCDCSDAIFSPICGSDGQSYYSACHAGCMSVNGSAEQESFLTNCSCILNGGLASASTCEVECPQKIAYLLLIAFSKLALSIDTVAGTLFVLRCVEPRDKTIATGFLCACLGLFTFIPCPIVFSAVVDTTCDVWVGGLCGRSGACNVYDMDALRAVLHFAPASLVGIAAIWDGLFWWLSKNKVKLFQDDEPDLQNQILSGCIVTVTERDKKLKLQKNM</sequence>
<evidence type="ECO:0000256" key="7">
    <source>
        <dbReference type="ARBA" id="ARBA00023157"/>
    </source>
</evidence>
<dbReference type="eggNOG" id="KOG3626">
    <property type="taxonomic scope" value="Eukaryota"/>
</dbReference>
<comment type="subcellular location">
    <subcellularLocation>
        <location evidence="1">Cell membrane</location>
        <topology evidence="1">Multi-pass membrane protein</topology>
    </subcellularLocation>
</comment>
<dbReference type="InterPro" id="IPR036259">
    <property type="entry name" value="MFS_trans_sf"/>
</dbReference>
<dbReference type="GO" id="GO:0015347">
    <property type="term" value="F:sodium-independent organic anion transmembrane transporter activity"/>
    <property type="evidence" value="ECO:0007669"/>
    <property type="project" value="TreeGrafter"/>
</dbReference>
<dbReference type="STRING" id="126957.T1IV12"/>
<dbReference type="SUPFAM" id="SSF103473">
    <property type="entry name" value="MFS general substrate transporter"/>
    <property type="match status" value="1"/>
</dbReference>
<feature type="transmembrane region" description="Helical" evidence="8">
    <location>
        <begin position="83"/>
        <end position="101"/>
    </location>
</feature>
<dbReference type="Pfam" id="PF07648">
    <property type="entry name" value="Kazal_2"/>
    <property type="match status" value="1"/>
</dbReference>
<dbReference type="PROSITE" id="PS51465">
    <property type="entry name" value="KAZAL_2"/>
    <property type="match status" value="1"/>
</dbReference>
<evidence type="ECO:0000256" key="4">
    <source>
        <dbReference type="ARBA" id="ARBA00022692"/>
    </source>
</evidence>